<proteinExistence type="predicted"/>
<protein>
    <submittedName>
        <fullName evidence="3">Fusion protein, putative</fullName>
    </submittedName>
</protein>
<keyword evidence="4" id="KW-1185">Reference proteome</keyword>
<comment type="caution">
    <text evidence="3">The sequence shown here is derived from an EMBL/GenBank/DDBJ whole genome shotgun (WGS) entry which is preliminary data.</text>
</comment>
<sequence>MHFYATAIIIKLIGAVNGYIAPHCTGIPVDRASAPWHTYRHTSRSHTVRGPAVCSHILPLRVSDGHDRTEDDYLATAANAGALESGDSNPEALGVDTCPSLTIDDGHTDKGTGKESHPCVEDGDSMEFARDSTSEKGGGAGNLKISRRLWKLLMALLIYRAKHGDYVVDPTFKFTEADEPRLKGFCLGAELDSLLESIKLHDTDIRLYNKIMADPERYKREFSTQDIVEAPRLLWLIGFPTATYLKARDKWRQDMLRTKNMYRRLKNAGIRKEIGSFRKDFKEDTEGDPARLDQIKKVLIEFIIDHHDYERAKMSFNKIQKLPSPSNRARVRPGLLKGIVTTLVEIKQSKNSSILTKKPTRDEIEGGHHYAFYHWSFEDVINCMVLFNDMYMDYNRELLIDSEKHGTPFTPITFNTLKPEWRVPSEDPWPENLWGLPLGAWLEKFRNGDIDAKQHWLRRDILDYLQFDWGDGLKYLTFTWDKLVLGLLWYINIRGFPIMDMAPQLVVSNAELVAKWGKPEEIQGLKLGHLFYSALDQIQVLRKYYPQRYEFMREMGIDHISTEDLDLGYRPQPHHKLESLSHHAEVSKDGRYLRD</sequence>
<accession>A0AAV4LZH2</accession>
<feature type="region of interest" description="Disordered" evidence="1">
    <location>
        <begin position="104"/>
        <end position="139"/>
    </location>
</feature>
<dbReference type="AlphaFoldDB" id="A0AAV4LZH2"/>
<feature type="signal peptide" evidence="2">
    <location>
        <begin position="1"/>
        <end position="18"/>
    </location>
</feature>
<evidence type="ECO:0000313" key="3">
    <source>
        <dbReference type="EMBL" id="GIX65499.1"/>
    </source>
</evidence>
<organism evidence="3 4">
    <name type="scientific">Babesia caballi</name>
    <dbReference type="NCBI Taxonomy" id="5871"/>
    <lineage>
        <taxon>Eukaryota</taxon>
        <taxon>Sar</taxon>
        <taxon>Alveolata</taxon>
        <taxon>Apicomplexa</taxon>
        <taxon>Aconoidasida</taxon>
        <taxon>Piroplasmida</taxon>
        <taxon>Babesiidae</taxon>
        <taxon>Babesia</taxon>
    </lineage>
</organism>
<evidence type="ECO:0000313" key="4">
    <source>
        <dbReference type="Proteomes" id="UP001497744"/>
    </source>
</evidence>
<evidence type="ECO:0000256" key="1">
    <source>
        <dbReference type="SAM" id="MobiDB-lite"/>
    </source>
</evidence>
<feature type="compositionally biased region" description="Basic and acidic residues" evidence="1">
    <location>
        <begin position="104"/>
        <end position="120"/>
    </location>
</feature>
<keyword evidence="2" id="KW-0732">Signal</keyword>
<name>A0AAV4LZH2_BABCB</name>
<dbReference type="EMBL" id="BPLF01000005">
    <property type="protein sequence ID" value="GIX65499.1"/>
    <property type="molecule type" value="Genomic_DNA"/>
</dbReference>
<dbReference type="Proteomes" id="UP001497744">
    <property type="component" value="Unassembled WGS sequence"/>
</dbReference>
<feature type="chain" id="PRO_5043921185" evidence="2">
    <location>
        <begin position="19"/>
        <end position="595"/>
    </location>
</feature>
<evidence type="ECO:0000256" key="2">
    <source>
        <dbReference type="SAM" id="SignalP"/>
    </source>
</evidence>
<dbReference type="RefSeq" id="XP_067717568.1">
    <property type="nucleotide sequence ID" value="XM_067861467.1"/>
</dbReference>
<reference evidence="3 4" key="1">
    <citation type="submission" date="2021-06" db="EMBL/GenBank/DDBJ databases">
        <title>Genome sequence of Babesia caballi.</title>
        <authorList>
            <person name="Yamagishi J."/>
            <person name="Kidaka T."/>
            <person name="Ochi A."/>
        </authorList>
    </citation>
    <scope>NUCLEOTIDE SEQUENCE [LARGE SCALE GENOMIC DNA]</scope>
    <source>
        <strain evidence="3">USDA-D6B2</strain>
    </source>
</reference>
<dbReference type="GeneID" id="94196980"/>
<gene>
    <name evidence="3" type="ORF">BcabD6B2_49340</name>
</gene>